<evidence type="ECO:0000256" key="17">
    <source>
        <dbReference type="RuleBase" id="RU366027"/>
    </source>
</evidence>
<dbReference type="InterPro" id="IPR003187">
    <property type="entry name" value="PLipase_A1"/>
</dbReference>
<feature type="active site" description="Proton acceptor" evidence="15">
    <location>
        <position position="245"/>
    </location>
</feature>
<dbReference type="GO" id="GO:0016042">
    <property type="term" value="P:lipid catabolic process"/>
    <property type="evidence" value="ECO:0007669"/>
    <property type="project" value="UniProtKB-KW"/>
</dbReference>
<feature type="signal peptide" evidence="17">
    <location>
        <begin position="1"/>
        <end position="22"/>
    </location>
</feature>
<dbReference type="PRINTS" id="PR01486">
    <property type="entry name" value="PHPHLIPASEA1"/>
</dbReference>
<gene>
    <name evidence="19" type="ORF">EZ313_10500</name>
</gene>
<feature type="active site" description="Nucleophile" evidence="15">
    <location>
        <position position="247"/>
    </location>
</feature>
<dbReference type="PANTHER" id="PTHR40457:SF1">
    <property type="entry name" value="PHOSPHOLIPASE A1"/>
    <property type="match status" value="1"/>
</dbReference>
<evidence type="ECO:0000256" key="14">
    <source>
        <dbReference type="ARBA" id="ARBA00023237"/>
    </source>
</evidence>
<sequence length="383" mass="42495">MPFPFRARAFAGLLMAAGGAHAQEAWQACTLHNDPIQRLACFDRWAEGQRAAEEAKQAPAPSPAPGAPPAAPPPVASADPPVVSAPGTRLGLRLTRREGCRDPRYSTMSRYWELEPGADCGDFGIRGYRPISLGFVTGNTVNRQPTSGNPANNAATAQDYRTTELRLQLSVRTKVAQGLFIDTPEKRDSLWFGYSQQSYWQLFTPALSRPFRSTDHEPEIVYIAPLQSAVPGDWRVRYAGLAVTHHSNGQSLPLSRSWNRASLMLGAERGPLQLHARVWRRLPEDAADDDNPGITNYYGRAELRAEWQAGGGNLWALTTRHSLRRDGRGSVRLEWFRDVSDRDTGTPSGLQLHTQLFAGYGDTLLDYNRRRVMFSIGVSLVDW</sequence>
<evidence type="ECO:0000256" key="13">
    <source>
        <dbReference type="ARBA" id="ARBA00023136"/>
    </source>
</evidence>
<dbReference type="Pfam" id="PF02253">
    <property type="entry name" value="PLA1"/>
    <property type="match status" value="1"/>
</dbReference>
<accession>A0A4Z0CAB5</accession>
<feature type="compositionally biased region" description="Pro residues" evidence="18">
    <location>
        <begin position="60"/>
        <end position="75"/>
    </location>
</feature>
<evidence type="ECO:0000256" key="8">
    <source>
        <dbReference type="ARBA" id="ARBA00022729"/>
    </source>
</evidence>
<evidence type="ECO:0000256" key="7">
    <source>
        <dbReference type="ARBA" id="ARBA00022723"/>
    </source>
</evidence>
<dbReference type="OrthoDB" id="188433at2"/>
<evidence type="ECO:0000256" key="10">
    <source>
        <dbReference type="ARBA" id="ARBA00022837"/>
    </source>
</evidence>
<evidence type="ECO:0000256" key="5">
    <source>
        <dbReference type="ARBA" id="ARBA00022452"/>
    </source>
</evidence>
<dbReference type="GO" id="GO:0009279">
    <property type="term" value="C:cell outer membrane"/>
    <property type="evidence" value="ECO:0007669"/>
    <property type="project" value="UniProtKB-SubCell"/>
</dbReference>
<feature type="chain" id="PRO_5021500208" description="Phospholipase A1" evidence="17">
    <location>
        <begin position="23"/>
        <end position="383"/>
    </location>
</feature>
<keyword evidence="14 17" id="KW-0998">Cell outer membrane</keyword>
<comment type="catalytic activity">
    <reaction evidence="2 17">
        <text>a 1,2-diacyl-sn-glycero-3-phosphocholine + H2O = a 1-acyl-sn-glycero-3-phosphocholine + a fatty acid + H(+)</text>
        <dbReference type="Rhea" id="RHEA:15801"/>
        <dbReference type="ChEBI" id="CHEBI:15377"/>
        <dbReference type="ChEBI" id="CHEBI:15378"/>
        <dbReference type="ChEBI" id="CHEBI:28868"/>
        <dbReference type="ChEBI" id="CHEBI:57643"/>
        <dbReference type="ChEBI" id="CHEBI:58168"/>
        <dbReference type="EC" id="3.1.1.4"/>
    </reaction>
</comment>
<dbReference type="Gene3D" id="2.40.230.10">
    <property type="entry name" value="Phospholipase A1"/>
    <property type="match status" value="1"/>
</dbReference>
<dbReference type="SUPFAM" id="SSF56931">
    <property type="entry name" value="Outer membrane phospholipase A (OMPLA)"/>
    <property type="match status" value="1"/>
</dbReference>
<keyword evidence="11 17" id="KW-0442">Lipid degradation</keyword>
<evidence type="ECO:0000256" key="15">
    <source>
        <dbReference type="PIRSR" id="PIRSR603187-1"/>
    </source>
</evidence>
<proteinExistence type="inferred from homology"/>
<feature type="region of interest" description="Disordered" evidence="18">
    <location>
        <begin position="50"/>
        <end position="88"/>
    </location>
</feature>
<dbReference type="InterPro" id="IPR036541">
    <property type="entry name" value="PLipase_A1_sf"/>
</dbReference>
<evidence type="ECO:0000256" key="11">
    <source>
        <dbReference type="ARBA" id="ARBA00022963"/>
    </source>
</evidence>
<evidence type="ECO:0000313" key="19">
    <source>
        <dbReference type="EMBL" id="TFZ07019.1"/>
    </source>
</evidence>
<comment type="subunit">
    <text evidence="4 17">Homodimer; dimerization is reversible, and the dimeric form is the active one.</text>
</comment>
<reference evidence="19 20" key="1">
    <citation type="submission" date="2019-03" db="EMBL/GenBank/DDBJ databases">
        <title>Ramlibacter henchirensis DSM 14656, whole genome shotgun sequence.</title>
        <authorList>
            <person name="Zhang X."/>
            <person name="Feng G."/>
            <person name="Zhu H."/>
        </authorList>
    </citation>
    <scope>NUCLEOTIDE SEQUENCE [LARGE SCALE GENOMIC DNA]</scope>
    <source>
        <strain evidence="19 20">DSM 14656</strain>
    </source>
</reference>
<comment type="subcellular location">
    <subcellularLocation>
        <location evidence="17">Cell outer membrane</location>
        <topology evidence="17">Multi-pass membrane protein</topology>
    </subcellularLocation>
    <text evidence="17">One of the very few enzymes located there.</text>
</comment>
<feature type="compositionally biased region" description="Low complexity" evidence="18">
    <location>
        <begin position="76"/>
        <end position="88"/>
    </location>
</feature>
<evidence type="ECO:0000256" key="4">
    <source>
        <dbReference type="ARBA" id="ARBA00011702"/>
    </source>
</evidence>
<dbReference type="EC" id="3.1.1.32" evidence="17"/>
<feature type="binding site" description="in dimeric form" evidence="16">
    <location>
        <position position="290"/>
    </location>
    <ligand>
        <name>Ca(2+)</name>
        <dbReference type="ChEBI" id="CHEBI:29108"/>
        <label>1</label>
    </ligand>
</feature>
<feature type="binding site" description="in dimeric form" evidence="16">
    <location>
        <position position="255"/>
    </location>
    <ligand>
        <name>Ca(2+)</name>
        <dbReference type="ChEBI" id="CHEBI:29108"/>
        <label>1</label>
    </ligand>
</feature>
<protein>
    <recommendedName>
        <fullName evidence="17">Phospholipase A1</fullName>
        <ecNumber evidence="17">3.1.1.32</ecNumber>
        <ecNumber evidence="17">3.1.1.4</ecNumber>
    </recommendedName>
    <alternativeName>
        <fullName evidence="17">Phosphatidylcholine 1-acylhydrolase</fullName>
    </alternativeName>
</protein>
<comment type="function">
    <text evidence="17">Hydrolysis of phosphatidylcholine with phospholipase A2 (EC 3.1.1.4) and phospholipase A1 (EC 3.1.1.32) activities.</text>
</comment>
<keyword evidence="7 16" id="KW-0479">Metal-binding</keyword>
<comment type="catalytic activity">
    <reaction evidence="1 17">
        <text>a 1,2-diacyl-sn-glycero-3-phosphocholine + H2O = a 2-acyl-sn-glycero-3-phosphocholine + a fatty acid + H(+)</text>
        <dbReference type="Rhea" id="RHEA:18689"/>
        <dbReference type="ChEBI" id="CHEBI:15377"/>
        <dbReference type="ChEBI" id="CHEBI:15378"/>
        <dbReference type="ChEBI" id="CHEBI:28868"/>
        <dbReference type="ChEBI" id="CHEBI:57643"/>
        <dbReference type="ChEBI" id="CHEBI:57875"/>
        <dbReference type="EC" id="3.1.1.32"/>
    </reaction>
</comment>
<dbReference type="GO" id="GO:0004623">
    <property type="term" value="F:phospholipase A2 activity"/>
    <property type="evidence" value="ECO:0007669"/>
    <property type="project" value="UniProtKB-EC"/>
</dbReference>
<evidence type="ECO:0000256" key="16">
    <source>
        <dbReference type="PIRSR" id="PIRSR603187-2"/>
    </source>
</evidence>
<comment type="similarity">
    <text evidence="3 17">Belongs to the phospholipase A1 family.</text>
</comment>
<evidence type="ECO:0000256" key="9">
    <source>
        <dbReference type="ARBA" id="ARBA00022801"/>
    </source>
</evidence>
<evidence type="ECO:0000256" key="3">
    <source>
        <dbReference type="ARBA" id="ARBA00010525"/>
    </source>
</evidence>
<keyword evidence="20" id="KW-1185">Reference proteome</keyword>
<dbReference type="EMBL" id="SMLM01000001">
    <property type="protein sequence ID" value="TFZ07019.1"/>
    <property type="molecule type" value="Genomic_DNA"/>
</dbReference>
<feature type="binding site" description="in dimeric form" evidence="16">
    <location>
        <position position="208"/>
    </location>
    <ligand>
        <name>Ca(2+)</name>
        <dbReference type="ChEBI" id="CHEBI:29108"/>
        <label>1</label>
    </ligand>
</feature>
<keyword evidence="6" id="KW-0812">Transmembrane</keyword>
<evidence type="ECO:0000256" key="18">
    <source>
        <dbReference type="SAM" id="MobiDB-lite"/>
    </source>
</evidence>
<dbReference type="RefSeq" id="WP_135263099.1">
    <property type="nucleotide sequence ID" value="NZ_SMLM01000001.1"/>
</dbReference>
<dbReference type="Proteomes" id="UP000298180">
    <property type="component" value="Unassembled WGS sequence"/>
</dbReference>
<keyword evidence="13" id="KW-0472">Membrane</keyword>
<dbReference type="GO" id="GO:0008970">
    <property type="term" value="F:phospholipase A1 activity"/>
    <property type="evidence" value="ECO:0007669"/>
    <property type="project" value="UniProtKB-EC"/>
</dbReference>
<evidence type="ECO:0000313" key="20">
    <source>
        <dbReference type="Proteomes" id="UP000298180"/>
    </source>
</evidence>
<organism evidence="19 20">
    <name type="scientific">Ramlibacter henchirensis</name>
    <dbReference type="NCBI Taxonomy" id="204072"/>
    <lineage>
        <taxon>Bacteria</taxon>
        <taxon>Pseudomonadati</taxon>
        <taxon>Pseudomonadota</taxon>
        <taxon>Betaproteobacteria</taxon>
        <taxon>Burkholderiales</taxon>
        <taxon>Comamonadaceae</taxon>
        <taxon>Ramlibacter</taxon>
    </lineage>
</organism>
<keyword evidence="10 16" id="KW-0106">Calcium</keyword>
<evidence type="ECO:0000256" key="2">
    <source>
        <dbReference type="ARBA" id="ARBA00001604"/>
    </source>
</evidence>
<keyword evidence="8 17" id="KW-0732">Signal</keyword>
<evidence type="ECO:0000256" key="1">
    <source>
        <dbReference type="ARBA" id="ARBA00000111"/>
    </source>
</evidence>
<name>A0A4Z0CAB5_9BURK</name>
<dbReference type="GO" id="GO:0046872">
    <property type="term" value="F:metal ion binding"/>
    <property type="evidence" value="ECO:0007669"/>
    <property type="project" value="UniProtKB-KW"/>
</dbReference>
<dbReference type="AlphaFoldDB" id="A0A4Z0CAB5"/>
<dbReference type="PANTHER" id="PTHR40457">
    <property type="entry name" value="PHOSPHOLIPASE A1"/>
    <property type="match status" value="1"/>
</dbReference>
<comment type="caution">
    <text evidence="19">The sequence shown here is derived from an EMBL/GenBank/DDBJ whole genome shotgun (WGS) entry which is preliminary data.</text>
</comment>
<keyword evidence="12 17" id="KW-0443">Lipid metabolism</keyword>
<evidence type="ECO:0000256" key="12">
    <source>
        <dbReference type="ARBA" id="ARBA00023098"/>
    </source>
</evidence>
<evidence type="ECO:0000256" key="6">
    <source>
        <dbReference type="ARBA" id="ARBA00022692"/>
    </source>
</evidence>
<keyword evidence="9 17" id="KW-0378">Hydrolase</keyword>
<comment type="cofactor">
    <cofactor evidence="17">
        <name>Ca(2+)</name>
        <dbReference type="ChEBI" id="CHEBI:29108"/>
    </cofactor>
    <text evidence="17">Binds 1 Ca(2+) ion per monomer. In the dimeric form the Ca(2+) is bound by different amino acids with binding of each Ca(2+) shared with ligands coming from each monomer. The Ca(2+) ion may have a role in catalysis.</text>
</comment>
<dbReference type="EC" id="3.1.1.4" evidence="17"/>
<keyword evidence="5" id="KW-1134">Transmembrane beta strand</keyword>